<keyword evidence="1" id="KW-0378">Hydrolase</keyword>
<dbReference type="PANTHER" id="PTHR43283:SF11">
    <property type="entry name" value="BETA-LACTAMASE-RELATED DOMAIN-CONTAINING PROTEIN"/>
    <property type="match status" value="1"/>
</dbReference>
<keyword evidence="4" id="KW-1185">Reference proteome</keyword>
<sequence length="348" mass="38411">MQFDTVQSLLGEGMYHRAFPGYCAIIGTKNGAVFTSYGGMRQIFPEEEPMTADTRFDLASLSKVVGTTMAALRAINQGKLSLYDTLSDFFPACCGRENVPVIALMTHTSGIAAHLPLYTMQITRDEAADAILRSEPVCKCGEQTVYSCMGYILLGKILEQVYDMPLDKLVRQEVFDPLGMKYASYCPNDYLPFAATELDPITNHYICGEVHDENARFLNGVAGNAGIFATMDDMKAFAQMLANGGKGYLSSRVFELAINDFTPHCTESRGLGFYLYTPGKPYPGGELFSPGSFGHTGFTGTSLFVDRKTGFYGLLLTNRVHYGRENQKIISFRRRFYNAVCSAMEGSK</sequence>
<comment type="caution">
    <text evidence="3">The sequence shown here is derived from an EMBL/GenBank/DDBJ whole genome shotgun (WGS) entry which is preliminary data.</text>
</comment>
<feature type="domain" description="Beta-lactamase-related" evidence="2">
    <location>
        <begin position="7"/>
        <end position="326"/>
    </location>
</feature>
<dbReference type="GO" id="GO:0016787">
    <property type="term" value="F:hydrolase activity"/>
    <property type="evidence" value="ECO:0007669"/>
    <property type="project" value="UniProtKB-KW"/>
</dbReference>
<dbReference type="SUPFAM" id="SSF56601">
    <property type="entry name" value="beta-lactamase/transpeptidase-like"/>
    <property type="match status" value="1"/>
</dbReference>
<evidence type="ECO:0000313" key="4">
    <source>
        <dbReference type="Proteomes" id="UP000774750"/>
    </source>
</evidence>
<gene>
    <name evidence="3" type="ORF">H6A12_01665</name>
</gene>
<protein>
    <submittedName>
        <fullName evidence="3">Beta-lactamase family protein</fullName>
    </submittedName>
</protein>
<organism evidence="3 4">
    <name type="scientific">Merdimmobilis hominis</name>
    <dbReference type="NCBI Taxonomy" id="2897707"/>
    <lineage>
        <taxon>Bacteria</taxon>
        <taxon>Bacillati</taxon>
        <taxon>Bacillota</taxon>
        <taxon>Clostridia</taxon>
        <taxon>Eubacteriales</taxon>
        <taxon>Oscillospiraceae</taxon>
        <taxon>Merdimmobilis</taxon>
    </lineage>
</organism>
<accession>A0A939BDB8</accession>
<evidence type="ECO:0000256" key="1">
    <source>
        <dbReference type="ARBA" id="ARBA00022801"/>
    </source>
</evidence>
<dbReference type="AlphaFoldDB" id="A0A939BDB8"/>
<dbReference type="EMBL" id="JACJKY010000002">
    <property type="protein sequence ID" value="MBM6919872.1"/>
    <property type="molecule type" value="Genomic_DNA"/>
</dbReference>
<reference evidence="3" key="2">
    <citation type="journal article" date="2021" name="Sci. Rep.">
        <title>The distribution of antibiotic resistance genes in chicken gut microbiota commensals.</title>
        <authorList>
            <person name="Juricova H."/>
            <person name="Matiasovicova J."/>
            <person name="Kubasova T."/>
            <person name="Cejkova D."/>
            <person name="Rychlik I."/>
        </authorList>
    </citation>
    <scope>NUCLEOTIDE SEQUENCE</scope>
    <source>
        <strain evidence="3">An559</strain>
    </source>
</reference>
<dbReference type="PANTHER" id="PTHR43283">
    <property type="entry name" value="BETA-LACTAMASE-RELATED"/>
    <property type="match status" value="1"/>
</dbReference>
<proteinExistence type="predicted"/>
<evidence type="ECO:0000259" key="2">
    <source>
        <dbReference type="Pfam" id="PF00144"/>
    </source>
</evidence>
<dbReference type="Pfam" id="PF00144">
    <property type="entry name" value="Beta-lactamase"/>
    <property type="match status" value="1"/>
</dbReference>
<dbReference type="InterPro" id="IPR050789">
    <property type="entry name" value="Diverse_Enzym_Activities"/>
</dbReference>
<dbReference type="Proteomes" id="UP000774750">
    <property type="component" value="Unassembled WGS sequence"/>
</dbReference>
<dbReference type="Gene3D" id="3.40.710.10">
    <property type="entry name" value="DD-peptidase/beta-lactamase superfamily"/>
    <property type="match status" value="1"/>
</dbReference>
<dbReference type="RefSeq" id="WP_204444133.1">
    <property type="nucleotide sequence ID" value="NZ_JACJKY010000002.1"/>
</dbReference>
<reference evidence="3" key="1">
    <citation type="submission" date="2020-08" db="EMBL/GenBank/DDBJ databases">
        <authorList>
            <person name="Cejkova D."/>
            <person name="Kubasova T."/>
            <person name="Jahodarova E."/>
            <person name="Rychlik I."/>
        </authorList>
    </citation>
    <scope>NUCLEOTIDE SEQUENCE</scope>
    <source>
        <strain evidence="3">An559</strain>
    </source>
</reference>
<evidence type="ECO:0000313" key="3">
    <source>
        <dbReference type="EMBL" id="MBM6919872.1"/>
    </source>
</evidence>
<dbReference type="InterPro" id="IPR001466">
    <property type="entry name" value="Beta-lactam-related"/>
</dbReference>
<dbReference type="InterPro" id="IPR012338">
    <property type="entry name" value="Beta-lactam/transpept-like"/>
</dbReference>
<name>A0A939BDB8_9FIRM</name>